<organism evidence="1 2">
    <name type="scientific">Streptomyces lannensis</name>
    <dbReference type="NCBI Taxonomy" id="766498"/>
    <lineage>
        <taxon>Bacteria</taxon>
        <taxon>Bacillati</taxon>
        <taxon>Actinomycetota</taxon>
        <taxon>Actinomycetes</taxon>
        <taxon>Kitasatosporales</taxon>
        <taxon>Streptomycetaceae</taxon>
        <taxon>Streptomyces</taxon>
    </lineage>
</organism>
<dbReference type="Proteomes" id="UP001501563">
    <property type="component" value="Unassembled WGS sequence"/>
</dbReference>
<protein>
    <submittedName>
        <fullName evidence="1">Uncharacterized protein</fullName>
    </submittedName>
</protein>
<gene>
    <name evidence="1" type="ORF">GCM10022207_63240</name>
</gene>
<evidence type="ECO:0000313" key="1">
    <source>
        <dbReference type="EMBL" id="GAA3887278.1"/>
    </source>
</evidence>
<proteinExistence type="predicted"/>
<dbReference type="EMBL" id="BAAAZA010000023">
    <property type="protein sequence ID" value="GAA3887278.1"/>
    <property type="molecule type" value="Genomic_DNA"/>
</dbReference>
<reference evidence="2" key="1">
    <citation type="journal article" date="2019" name="Int. J. Syst. Evol. Microbiol.">
        <title>The Global Catalogue of Microorganisms (GCM) 10K type strain sequencing project: providing services to taxonomists for standard genome sequencing and annotation.</title>
        <authorList>
            <consortium name="The Broad Institute Genomics Platform"/>
            <consortium name="The Broad Institute Genome Sequencing Center for Infectious Disease"/>
            <person name="Wu L."/>
            <person name="Ma J."/>
        </authorList>
    </citation>
    <scope>NUCLEOTIDE SEQUENCE [LARGE SCALE GENOMIC DNA]</scope>
    <source>
        <strain evidence="2">JCM 16578</strain>
    </source>
</reference>
<keyword evidence="2" id="KW-1185">Reference proteome</keyword>
<accession>A0ABP7KT45</accession>
<name>A0ABP7KT45_9ACTN</name>
<evidence type="ECO:0000313" key="2">
    <source>
        <dbReference type="Proteomes" id="UP001501563"/>
    </source>
</evidence>
<sequence>MSRSAPRAELGRRVDDVPRCIAPAEHGVVDVQDVQDVQAWGAGNGERGQEGGAQTVPDQCRAYVDVGHFQCHPAYDARRRERPVDQLTVTVARREVHEGLPREVRKCHLPPLRERMGGAQHRDERHSGQFPCLDPGGLAFG</sequence>
<comment type="caution">
    <text evidence="1">The sequence shown here is derived from an EMBL/GenBank/DDBJ whole genome shotgun (WGS) entry which is preliminary data.</text>
</comment>